<dbReference type="AlphaFoldDB" id="A0A9P1FYV1"/>
<dbReference type="OrthoDB" id="442107at2759"/>
<dbReference type="PROSITE" id="PS50263">
    <property type="entry name" value="CN_HYDROLASE"/>
    <property type="match status" value="1"/>
</dbReference>
<dbReference type="Gene3D" id="3.60.110.10">
    <property type="entry name" value="Carbon-nitrogen hydrolase"/>
    <property type="match status" value="1"/>
</dbReference>
<dbReference type="SUPFAM" id="SSF56317">
    <property type="entry name" value="Carbon-nitrogen hydrolase"/>
    <property type="match status" value="1"/>
</dbReference>
<comment type="caution">
    <text evidence="4">The sequence shown here is derived from an EMBL/GenBank/DDBJ whole genome shotgun (WGS) entry which is preliminary data.</text>
</comment>
<evidence type="ECO:0000313" key="6">
    <source>
        <dbReference type="Proteomes" id="UP001152797"/>
    </source>
</evidence>
<keyword evidence="6" id="KW-1185">Reference proteome</keyword>
<evidence type="ECO:0000313" key="4">
    <source>
        <dbReference type="EMBL" id="CAI3993201.1"/>
    </source>
</evidence>
<dbReference type="EMBL" id="CAMXCT020001802">
    <property type="protein sequence ID" value="CAL1146576.1"/>
    <property type="molecule type" value="Genomic_DNA"/>
</dbReference>
<dbReference type="GO" id="GO:0016811">
    <property type="term" value="F:hydrolase activity, acting on carbon-nitrogen (but not peptide) bonds, in linear amides"/>
    <property type="evidence" value="ECO:0007669"/>
    <property type="project" value="TreeGrafter"/>
</dbReference>
<reference evidence="4" key="1">
    <citation type="submission" date="2022-10" db="EMBL/GenBank/DDBJ databases">
        <authorList>
            <person name="Chen Y."/>
            <person name="Dougan E. K."/>
            <person name="Chan C."/>
            <person name="Rhodes N."/>
            <person name="Thang M."/>
        </authorList>
    </citation>
    <scope>NUCLEOTIDE SEQUENCE</scope>
</reference>
<feature type="region of interest" description="Disordered" evidence="2">
    <location>
        <begin position="727"/>
        <end position="757"/>
    </location>
</feature>
<name>A0A9P1FYV1_9DINO</name>
<gene>
    <name evidence="4" type="ORF">C1SCF055_LOCUS19972</name>
</gene>
<dbReference type="InterPro" id="IPR050345">
    <property type="entry name" value="Aliph_Amidase/BUP"/>
</dbReference>
<dbReference type="InterPro" id="IPR003010">
    <property type="entry name" value="C-N_Hydrolase"/>
</dbReference>
<organism evidence="4">
    <name type="scientific">Cladocopium goreaui</name>
    <dbReference type="NCBI Taxonomy" id="2562237"/>
    <lineage>
        <taxon>Eukaryota</taxon>
        <taxon>Sar</taxon>
        <taxon>Alveolata</taxon>
        <taxon>Dinophyceae</taxon>
        <taxon>Suessiales</taxon>
        <taxon>Symbiodiniaceae</taxon>
        <taxon>Cladocopium</taxon>
    </lineage>
</organism>
<reference evidence="5 6" key="2">
    <citation type="submission" date="2024-05" db="EMBL/GenBank/DDBJ databases">
        <authorList>
            <person name="Chen Y."/>
            <person name="Shah S."/>
            <person name="Dougan E. K."/>
            <person name="Thang M."/>
            <person name="Chan C."/>
        </authorList>
    </citation>
    <scope>NUCLEOTIDE SEQUENCE [LARGE SCALE GENOMIC DNA]</scope>
</reference>
<dbReference type="Proteomes" id="UP001152797">
    <property type="component" value="Unassembled WGS sequence"/>
</dbReference>
<proteinExistence type="predicted"/>
<dbReference type="EMBL" id="CAMXCT010001802">
    <property type="protein sequence ID" value="CAI3993201.1"/>
    <property type="molecule type" value="Genomic_DNA"/>
</dbReference>
<evidence type="ECO:0000256" key="1">
    <source>
        <dbReference type="ARBA" id="ARBA00022801"/>
    </source>
</evidence>
<feature type="compositionally biased region" description="Low complexity" evidence="2">
    <location>
        <begin position="742"/>
        <end position="753"/>
    </location>
</feature>
<evidence type="ECO:0000259" key="3">
    <source>
        <dbReference type="PROSITE" id="PS50263"/>
    </source>
</evidence>
<dbReference type="PANTHER" id="PTHR43674:SF2">
    <property type="entry name" value="BETA-UREIDOPROPIONASE"/>
    <property type="match status" value="1"/>
</dbReference>
<evidence type="ECO:0000313" key="5">
    <source>
        <dbReference type="EMBL" id="CAL4780513.1"/>
    </source>
</evidence>
<dbReference type="InterPro" id="IPR036526">
    <property type="entry name" value="C-N_Hydrolase_sf"/>
</dbReference>
<protein>
    <submittedName>
        <fullName evidence="5">CN hydrolase domain-containing protein</fullName>
    </submittedName>
</protein>
<dbReference type="PANTHER" id="PTHR43674">
    <property type="entry name" value="NITRILASE C965.09-RELATED"/>
    <property type="match status" value="1"/>
</dbReference>
<evidence type="ECO:0000256" key="2">
    <source>
        <dbReference type="SAM" id="MobiDB-lite"/>
    </source>
</evidence>
<keyword evidence="1 5" id="KW-0378">Hydrolase</keyword>
<dbReference type="EMBL" id="CAMXCT030001802">
    <property type="protein sequence ID" value="CAL4780513.1"/>
    <property type="molecule type" value="Genomic_DNA"/>
</dbReference>
<feature type="domain" description="CN hydrolase" evidence="3">
    <location>
        <begin position="1"/>
        <end position="244"/>
    </location>
</feature>
<dbReference type="Pfam" id="PF00795">
    <property type="entry name" value="CN_hydrolase"/>
    <property type="match status" value="1"/>
</dbReference>
<accession>A0A9P1FYV1</accession>
<sequence length="861" mass="96215">MRILIFQTPKLTYVQTLEYLLRETAEQKVDLAVLPEFSLEHPAQCTNQSELSYDNVSIMMLSRLAKQRQLYLVLGSVEERCPYGVFDTCVVFNRSGEMILQYRKNSEQREEALNCFQTEYGTVGVLLGAEVEDESRWSSLLSQCVLILNPCNAPMELDQALAKAHPELQIAAWHKGFRRMEALVQSRLRSFGATADVPRFSFVRADAPLRQGGAGLSILVEPNRSVLVPTWGPSFFVVEVDRDRPARKLPKWRTLSIEEIIKAASKSSHDRELLKCDTVEIGPRYRVWTLRTPTLSKAALTQAGEWSTLWAERNKHEESVHTQNSFHSLSALVGLGTKASCFFLPITTRDGRHLYVVAERSASITLWDLRHRREFQSFSFAGSTGSRLSELCRECVEDVEVTAVGAGPSTSQFVVAGVTETGLLLQLFEEKKLLQDFSFSFEDFPWDEWKLFPPLELEEKILHQEEDDKSDKSHTVKIRGIFWSSPLQAVAIADSEDPEKPEVALLLDLDGSSVGSVQILDIYCDGPPKLDAIEEMTETQDLSGLSASIPSAASAADELQTESSFSEKEERDKLVMVKAFERQRFPESKYPQSGLVCLWKSDRLCIVTYSDWKVHDQVLVDDPGTAKDRLDMPLCASILPGDGACSVLASYASMIIRWWRVSLKSCFQQACVVLSSPVTNFGLLYCYGEAPPEDYQEYRRISQSSLDMSKAARQSLNFTSFTTSSQRVSTLGGIGGTSQKLSSQRRPSRSSGSDPKVTLSLDNGLVESSATILISAIDRSGELTIFLGQGANLKKIYTIYSDLSTSPSTTVDCIWMMETHVALLQRNGDVRHIEFDINGELMRLADLFGDEGSEGKNTEIQ</sequence>